<dbReference type="PANTHER" id="PTHR19302:SF33">
    <property type="entry name" value="GAMMA-TUBULIN COMPLEX COMPONENT 5"/>
    <property type="match status" value="1"/>
</dbReference>
<evidence type="ECO:0000313" key="8">
    <source>
        <dbReference type="EMBL" id="ABN65005.2"/>
    </source>
</evidence>
<keyword evidence="9" id="KW-1185">Reference proteome</keyword>
<dbReference type="AlphaFoldDB" id="A3LPA0"/>
<comment type="similarity">
    <text evidence="1 5">Belongs to the TUBGCP family.</text>
</comment>
<name>A3LPA0_PICST</name>
<dbReference type="KEGG" id="pic:PICST_54133"/>
<keyword evidence="3 5" id="KW-0493">Microtubule</keyword>
<dbReference type="GO" id="GO:0005874">
    <property type="term" value="C:microtubule"/>
    <property type="evidence" value="ECO:0007669"/>
    <property type="project" value="UniProtKB-KW"/>
</dbReference>
<evidence type="ECO:0000256" key="4">
    <source>
        <dbReference type="ARBA" id="ARBA00023212"/>
    </source>
</evidence>
<dbReference type="GO" id="GO:0051225">
    <property type="term" value="P:spindle assembly"/>
    <property type="evidence" value="ECO:0007669"/>
    <property type="project" value="TreeGrafter"/>
</dbReference>
<dbReference type="FunCoup" id="A3LPA0">
    <property type="interactions" value="710"/>
</dbReference>
<dbReference type="GO" id="GO:0043015">
    <property type="term" value="F:gamma-tubulin binding"/>
    <property type="evidence" value="ECO:0007669"/>
    <property type="project" value="InterPro"/>
</dbReference>
<dbReference type="HOGENOM" id="CLU_007738_2_0_1"/>
<dbReference type="GO" id="GO:0000930">
    <property type="term" value="C:gamma-tubulin complex"/>
    <property type="evidence" value="ECO:0007669"/>
    <property type="project" value="TreeGrafter"/>
</dbReference>
<feature type="domain" description="Gamma tubulin complex component protein N-terminal" evidence="7">
    <location>
        <begin position="53"/>
        <end position="398"/>
    </location>
</feature>
<dbReference type="OMA" id="QNMSGDP"/>
<dbReference type="STRING" id="322104.A3LPA0"/>
<dbReference type="Proteomes" id="UP000002258">
    <property type="component" value="Chromosome 2"/>
</dbReference>
<dbReference type="GO" id="GO:0000922">
    <property type="term" value="C:spindle pole"/>
    <property type="evidence" value="ECO:0007669"/>
    <property type="project" value="InterPro"/>
</dbReference>
<evidence type="ECO:0000256" key="3">
    <source>
        <dbReference type="ARBA" id="ARBA00022701"/>
    </source>
</evidence>
<dbReference type="Gene3D" id="1.20.120.1900">
    <property type="entry name" value="Gamma-tubulin complex, C-terminal domain"/>
    <property type="match status" value="1"/>
</dbReference>
<sequence length="844" mass="97993">MSIDESNKVRLRDSSSASIVNSTIEAAPAKPTRIRPYMLSKVNDLKIQSGLIIKDLLFALLGYEGCYIRYSEKYDSTNIHNQLVGPDFKIAKNLDISLKSIAKKLVWYGKYYGGLTAFYQLYNQPKYGKVLQRFCCYVHSLLDQYQNVVVEIENEFKFNANFNMNVLKTILDRDISNKLKHIYEISLQIHSVTVERSQAAEQPDLRFQDIIANVKSSINQAGILESLANNGKFAVCKGGLALRVVQDRINLFKGDSDSSSFLTQLFEVISEDYVEMLNKWLINGDIDDPYDEFVIREKPVPDSLIDIFHARSEHYWNELFIVKSDGLIDQFSNVDIQMKILNTGKFLNVFKLCTGLNNFNNLKEIIEPITGIYTHDLELKIEAFYNRANKLLMKLLFEGMQFRGLINEFQSVFLFRDSFKIDNFLEKSFSDLKRNRYNVSVSRLEKNYLDTFEIKGNSFSDIPQQEKMTSISAIVRQNQKFSITSSNFYQVAKEIMEVEAFDSEDEDGANLRSLLNKTFKRNASPTDAEKTGHDPNHSDEYAITSIDLSVSLPFPLNLIVIRELSYHYELMFKILIILKFISKFNDNTWRDINHSEVWKHASFDPRIRKWILRCRVLHSRVREFVNELQIYLNYDVVESRFKVFQESLARTEEILKEKVLGSDVNNNNNIEAHFNSKFNTFNNYNSNNTIFDDKIHNMRTSSRNRERELANVDTLISNLSEFLNTLINDSLITKPHLLLALKKMFDIVISFNHYLSRLKKVLITCDVELFEKYSTNYPEMFKDKTMDASSINNRYVNMDNSLHGHFDTFTASLSDFIAVLRTYGESENKSILILSESLERCFPE</sequence>
<evidence type="ECO:0000256" key="2">
    <source>
        <dbReference type="ARBA" id="ARBA00022490"/>
    </source>
</evidence>
<accession>A3LPA0</accession>
<evidence type="ECO:0000256" key="5">
    <source>
        <dbReference type="RuleBase" id="RU363050"/>
    </source>
</evidence>
<comment type="subcellular location">
    <subcellularLocation>
        <location evidence="5">Cytoplasm</location>
        <location evidence="5">Cytoskeleton</location>
        <location evidence="5">Microtubule organizing center</location>
    </subcellularLocation>
</comment>
<dbReference type="GO" id="GO:0031122">
    <property type="term" value="P:cytoplasmic microtubule organization"/>
    <property type="evidence" value="ECO:0007669"/>
    <property type="project" value="TreeGrafter"/>
</dbReference>
<dbReference type="Pfam" id="PF04130">
    <property type="entry name" value="GCP_C_terminal"/>
    <property type="match status" value="1"/>
</dbReference>
<dbReference type="GO" id="GO:0000278">
    <property type="term" value="P:mitotic cell cycle"/>
    <property type="evidence" value="ECO:0007669"/>
    <property type="project" value="TreeGrafter"/>
</dbReference>
<dbReference type="PANTHER" id="PTHR19302">
    <property type="entry name" value="GAMMA TUBULIN COMPLEX PROTEIN"/>
    <property type="match status" value="1"/>
</dbReference>
<evidence type="ECO:0000259" key="6">
    <source>
        <dbReference type="Pfam" id="PF04130"/>
    </source>
</evidence>
<keyword evidence="2 5" id="KW-0963">Cytoplasm</keyword>
<dbReference type="GO" id="GO:0051321">
    <property type="term" value="P:meiotic cell cycle"/>
    <property type="evidence" value="ECO:0007669"/>
    <property type="project" value="TreeGrafter"/>
</dbReference>
<reference evidence="8 9" key="1">
    <citation type="journal article" date="2007" name="Nat. Biotechnol.">
        <title>Genome sequence of the lignocellulose-bioconverting and xylose-fermenting yeast Pichia stipitis.</title>
        <authorList>
            <person name="Jeffries T.W."/>
            <person name="Grigoriev I.V."/>
            <person name="Grimwood J."/>
            <person name="Laplaza J.M."/>
            <person name="Aerts A."/>
            <person name="Salamov A."/>
            <person name="Schmutz J."/>
            <person name="Lindquist E."/>
            <person name="Dehal P."/>
            <person name="Shapiro H."/>
            <person name="Jin Y.S."/>
            <person name="Passoth V."/>
            <person name="Richardson P.M."/>
        </authorList>
    </citation>
    <scope>NUCLEOTIDE SEQUENCE [LARGE SCALE GENOMIC DNA]</scope>
    <source>
        <strain evidence="9">ATCC 58785 / CBS 6054 / NBRC 10063 / NRRL Y-11545</strain>
    </source>
</reference>
<dbReference type="RefSeq" id="XP_001383034.2">
    <property type="nucleotide sequence ID" value="XM_001382997.1"/>
</dbReference>
<feature type="domain" description="Gamma tubulin complex component C-terminal" evidence="6">
    <location>
        <begin position="510"/>
        <end position="828"/>
    </location>
</feature>
<dbReference type="InterPro" id="IPR040457">
    <property type="entry name" value="GCP_C"/>
</dbReference>
<dbReference type="Pfam" id="PF17681">
    <property type="entry name" value="GCP_N_terminal"/>
    <property type="match status" value="1"/>
</dbReference>
<gene>
    <name evidence="8" type="ORF">PICST_54133</name>
</gene>
<dbReference type="GO" id="GO:0005816">
    <property type="term" value="C:spindle pole body"/>
    <property type="evidence" value="ECO:0007669"/>
    <property type="project" value="UniProtKB-ARBA"/>
</dbReference>
<evidence type="ECO:0000313" key="9">
    <source>
        <dbReference type="Proteomes" id="UP000002258"/>
    </source>
</evidence>
<dbReference type="GeneID" id="4837162"/>
<dbReference type="InterPro" id="IPR041470">
    <property type="entry name" value="GCP_N"/>
</dbReference>
<evidence type="ECO:0000256" key="1">
    <source>
        <dbReference type="ARBA" id="ARBA00010337"/>
    </source>
</evidence>
<dbReference type="eggNOG" id="KOG2001">
    <property type="taxonomic scope" value="Eukaryota"/>
</dbReference>
<evidence type="ECO:0000259" key="7">
    <source>
        <dbReference type="Pfam" id="PF17681"/>
    </source>
</evidence>
<dbReference type="OrthoDB" id="2192946at2759"/>
<dbReference type="GO" id="GO:0007020">
    <property type="term" value="P:microtubule nucleation"/>
    <property type="evidence" value="ECO:0007669"/>
    <property type="project" value="InterPro"/>
</dbReference>
<dbReference type="InterPro" id="IPR007259">
    <property type="entry name" value="GCP"/>
</dbReference>
<organism evidence="8 9">
    <name type="scientific">Scheffersomyces stipitis (strain ATCC 58785 / CBS 6054 / NBRC 10063 / NRRL Y-11545)</name>
    <name type="common">Yeast</name>
    <name type="synonym">Pichia stipitis</name>
    <dbReference type="NCBI Taxonomy" id="322104"/>
    <lineage>
        <taxon>Eukaryota</taxon>
        <taxon>Fungi</taxon>
        <taxon>Dikarya</taxon>
        <taxon>Ascomycota</taxon>
        <taxon>Saccharomycotina</taxon>
        <taxon>Pichiomycetes</taxon>
        <taxon>Debaryomycetaceae</taxon>
        <taxon>Scheffersomyces</taxon>
    </lineage>
</organism>
<dbReference type="InParanoid" id="A3LPA0"/>
<dbReference type="GO" id="GO:0051011">
    <property type="term" value="F:microtubule minus-end binding"/>
    <property type="evidence" value="ECO:0007669"/>
    <property type="project" value="TreeGrafter"/>
</dbReference>
<dbReference type="InterPro" id="IPR042241">
    <property type="entry name" value="GCP_C_sf"/>
</dbReference>
<dbReference type="EMBL" id="CP000496">
    <property type="protein sequence ID" value="ABN65005.2"/>
    <property type="molecule type" value="Genomic_DNA"/>
</dbReference>
<keyword evidence="4 5" id="KW-0206">Cytoskeleton</keyword>
<protein>
    <recommendedName>
        <fullName evidence="5">Spindle pole body component</fullName>
    </recommendedName>
</protein>
<proteinExistence type="inferred from homology"/>